<feature type="domain" description="Major facilitator superfamily (MFS) profile" evidence="8">
    <location>
        <begin position="11"/>
        <end position="404"/>
    </location>
</feature>
<evidence type="ECO:0000256" key="3">
    <source>
        <dbReference type="ARBA" id="ARBA00022475"/>
    </source>
</evidence>
<feature type="transmembrane region" description="Helical" evidence="7">
    <location>
        <begin position="262"/>
        <end position="280"/>
    </location>
</feature>
<comment type="subcellular location">
    <subcellularLocation>
        <location evidence="1">Cell membrane</location>
        <topology evidence="1">Multi-pass membrane protein</topology>
    </subcellularLocation>
</comment>
<dbReference type="InterPro" id="IPR020846">
    <property type="entry name" value="MFS_dom"/>
</dbReference>
<dbReference type="PANTHER" id="PTHR23513:SF11">
    <property type="entry name" value="STAPHYLOFERRIN A TRANSPORTER"/>
    <property type="match status" value="1"/>
</dbReference>
<feature type="transmembrane region" description="Helical" evidence="7">
    <location>
        <begin position="378"/>
        <end position="400"/>
    </location>
</feature>
<evidence type="ECO:0000313" key="9">
    <source>
        <dbReference type="EMBL" id="KJH71879.1"/>
    </source>
</evidence>
<keyword evidence="6 7" id="KW-0472">Membrane</keyword>
<dbReference type="STRING" id="1618023.UH38_10570"/>
<evidence type="ECO:0000256" key="1">
    <source>
        <dbReference type="ARBA" id="ARBA00004651"/>
    </source>
</evidence>
<evidence type="ECO:0000256" key="4">
    <source>
        <dbReference type="ARBA" id="ARBA00022692"/>
    </source>
</evidence>
<dbReference type="InterPro" id="IPR010290">
    <property type="entry name" value="TM_effector"/>
</dbReference>
<keyword evidence="5 7" id="KW-1133">Transmembrane helix</keyword>
<dbReference type="CDD" id="cd06173">
    <property type="entry name" value="MFS_MefA_like"/>
    <property type="match status" value="1"/>
</dbReference>
<dbReference type="GO" id="GO:0022857">
    <property type="term" value="F:transmembrane transporter activity"/>
    <property type="evidence" value="ECO:0007669"/>
    <property type="project" value="InterPro"/>
</dbReference>
<sequence>MLTNFWTGIPALRSRNYRLFFAGQGISLIGSWMTQVATVWLVYQLTNSPLMLGVVGFTSQIPSFFLAPFGGVLVDRWNTRKILIITQVLAMMQSLALAVLALTGTIDIWHIIFLSLFQGVINALDAPARQTFVPEMVEKRADLASAIALNSSLVNGGRLIGPAIAGIVIARVGASYCFLIDGISYIAVIAAFVAMRVKPKQITARTGNVLQRLKEGYIYAFNSPLIRSVLLLLALFSLMATPYITLIPIFATKVLGGDAHTLGFLTSASGVGALIGGIYLSTRKSVLGLGKIIAFAPALCGTGIIVFALSRTLWLSILMLLLVGLGSILQISSSNTVIQTIVEDDKRGRVMSLFTMSFLGMFPFGNLIAGILAERIGAPYTLIIGGVFCILGSLLFAKYLPKIRQATRSIYQQKGIIPASHST</sequence>
<evidence type="ECO:0000256" key="6">
    <source>
        <dbReference type="ARBA" id="ARBA00023136"/>
    </source>
</evidence>
<feature type="transmembrane region" description="Helical" evidence="7">
    <location>
        <begin position="315"/>
        <end position="338"/>
    </location>
</feature>
<feature type="transmembrane region" description="Helical" evidence="7">
    <location>
        <begin position="350"/>
        <end position="372"/>
    </location>
</feature>
<proteinExistence type="predicted"/>
<dbReference type="Proteomes" id="UP000032452">
    <property type="component" value="Unassembled WGS sequence"/>
</dbReference>
<dbReference type="PANTHER" id="PTHR23513">
    <property type="entry name" value="INTEGRAL MEMBRANE EFFLUX PROTEIN-RELATED"/>
    <property type="match status" value="1"/>
</dbReference>
<dbReference type="EMBL" id="JYON01000009">
    <property type="protein sequence ID" value="KJH71879.1"/>
    <property type="molecule type" value="Genomic_DNA"/>
</dbReference>
<keyword evidence="4 7" id="KW-0812">Transmembrane</keyword>
<evidence type="ECO:0000256" key="7">
    <source>
        <dbReference type="SAM" id="Phobius"/>
    </source>
</evidence>
<keyword evidence="2" id="KW-0813">Transport</keyword>
<dbReference type="InterPro" id="IPR036259">
    <property type="entry name" value="MFS_trans_sf"/>
</dbReference>
<dbReference type="AlphaFoldDB" id="A0A0D8ZTU0"/>
<organism evidence="9 10">
    <name type="scientific">Aliterella atlantica CENA595</name>
    <dbReference type="NCBI Taxonomy" id="1618023"/>
    <lineage>
        <taxon>Bacteria</taxon>
        <taxon>Bacillati</taxon>
        <taxon>Cyanobacteriota</taxon>
        <taxon>Cyanophyceae</taxon>
        <taxon>Chroococcidiopsidales</taxon>
        <taxon>Aliterellaceae</taxon>
        <taxon>Aliterella</taxon>
    </lineage>
</organism>
<evidence type="ECO:0000313" key="10">
    <source>
        <dbReference type="Proteomes" id="UP000032452"/>
    </source>
</evidence>
<comment type="caution">
    <text evidence="9">The sequence shown here is derived from an EMBL/GenBank/DDBJ whole genome shotgun (WGS) entry which is preliminary data.</text>
</comment>
<keyword evidence="10" id="KW-1185">Reference proteome</keyword>
<gene>
    <name evidence="9" type="ORF">UH38_10570</name>
</gene>
<dbReference type="SUPFAM" id="SSF103473">
    <property type="entry name" value="MFS general substrate transporter"/>
    <property type="match status" value="1"/>
</dbReference>
<name>A0A0D8ZTU0_9CYAN</name>
<reference evidence="9 10" key="1">
    <citation type="submission" date="2015-02" db="EMBL/GenBank/DDBJ databases">
        <title>Draft genome of a novel marine cyanobacterium (Chroococcales) isolated from South Atlantic Ocean.</title>
        <authorList>
            <person name="Rigonato J."/>
            <person name="Alvarenga D.O."/>
            <person name="Branco L.H."/>
            <person name="Varani A.M."/>
            <person name="Brandini F.P."/>
            <person name="Fiore M.F."/>
        </authorList>
    </citation>
    <scope>NUCLEOTIDE SEQUENCE [LARGE SCALE GENOMIC DNA]</scope>
    <source>
        <strain evidence="9 10">CENA595</strain>
    </source>
</reference>
<dbReference type="PATRIC" id="fig|1618023.3.peg.3882"/>
<evidence type="ECO:0000256" key="2">
    <source>
        <dbReference type="ARBA" id="ARBA00022448"/>
    </source>
</evidence>
<feature type="transmembrane region" description="Helical" evidence="7">
    <location>
        <begin position="49"/>
        <end position="70"/>
    </location>
</feature>
<protein>
    <submittedName>
        <fullName evidence="9">MFS transporter</fullName>
    </submittedName>
</protein>
<dbReference type="GO" id="GO:0005886">
    <property type="term" value="C:plasma membrane"/>
    <property type="evidence" value="ECO:0007669"/>
    <property type="project" value="UniProtKB-SubCell"/>
</dbReference>
<dbReference type="PROSITE" id="PS50850">
    <property type="entry name" value="MFS"/>
    <property type="match status" value="1"/>
</dbReference>
<feature type="transmembrane region" description="Helical" evidence="7">
    <location>
        <begin position="20"/>
        <end position="43"/>
    </location>
</feature>
<keyword evidence="3" id="KW-1003">Cell membrane</keyword>
<feature type="transmembrane region" description="Helical" evidence="7">
    <location>
        <begin position="176"/>
        <end position="195"/>
    </location>
</feature>
<evidence type="ECO:0000256" key="5">
    <source>
        <dbReference type="ARBA" id="ARBA00022989"/>
    </source>
</evidence>
<dbReference type="Gene3D" id="1.20.1250.20">
    <property type="entry name" value="MFS general substrate transporter like domains"/>
    <property type="match status" value="1"/>
</dbReference>
<feature type="transmembrane region" description="Helical" evidence="7">
    <location>
        <begin position="292"/>
        <end position="309"/>
    </location>
</feature>
<dbReference type="Pfam" id="PF05977">
    <property type="entry name" value="MFS_3"/>
    <property type="match status" value="1"/>
</dbReference>
<accession>A0A0D8ZTU0</accession>
<feature type="transmembrane region" description="Helical" evidence="7">
    <location>
        <begin position="229"/>
        <end position="250"/>
    </location>
</feature>
<evidence type="ECO:0000259" key="8">
    <source>
        <dbReference type="PROSITE" id="PS50850"/>
    </source>
</evidence>